<sequence>MAARASTASSSDESPLLIITFIYIIYISKIGPASSCGIIYPIPKREYYLMSNIKNQREVSEGGQRSNKRKSPSVTTPLFRIPLSRMLLSPRIQVSRTQIRSPLVMSHGTRIRDIDLNMEPQDSQENTESGSHSHENEGNGSNLECF</sequence>
<reference evidence="3 4" key="1">
    <citation type="submission" date="2024-02" db="EMBL/GenBank/DDBJ databases">
        <title>High-quality chromosome-scale genome assembly of Pensacola bahiagrass (Paspalum notatum Flugge var. saurae).</title>
        <authorList>
            <person name="Vega J.M."/>
            <person name="Podio M."/>
            <person name="Orjuela J."/>
            <person name="Siena L.A."/>
            <person name="Pessino S.C."/>
            <person name="Combes M.C."/>
            <person name="Mariac C."/>
            <person name="Albertini E."/>
            <person name="Pupilli F."/>
            <person name="Ortiz J.P.A."/>
            <person name="Leblanc O."/>
        </authorList>
    </citation>
    <scope>NUCLEOTIDE SEQUENCE [LARGE SCALE GENOMIC DNA]</scope>
    <source>
        <strain evidence="3">R1</strain>
        <tissue evidence="3">Leaf</tissue>
    </source>
</reference>
<feature type="compositionally biased region" description="Polar residues" evidence="1">
    <location>
        <begin position="121"/>
        <end position="130"/>
    </location>
</feature>
<keyword evidence="4" id="KW-1185">Reference proteome</keyword>
<feature type="transmembrane region" description="Helical" evidence="2">
    <location>
        <begin position="16"/>
        <end position="40"/>
    </location>
</feature>
<proteinExistence type="predicted"/>
<organism evidence="3 4">
    <name type="scientific">Paspalum notatum var. saurae</name>
    <dbReference type="NCBI Taxonomy" id="547442"/>
    <lineage>
        <taxon>Eukaryota</taxon>
        <taxon>Viridiplantae</taxon>
        <taxon>Streptophyta</taxon>
        <taxon>Embryophyta</taxon>
        <taxon>Tracheophyta</taxon>
        <taxon>Spermatophyta</taxon>
        <taxon>Magnoliopsida</taxon>
        <taxon>Liliopsida</taxon>
        <taxon>Poales</taxon>
        <taxon>Poaceae</taxon>
        <taxon>PACMAD clade</taxon>
        <taxon>Panicoideae</taxon>
        <taxon>Andropogonodae</taxon>
        <taxon>Paspaleae</taxon>
        <taxon>Paspalinae</taxon>
        <taxon>Paspalum</taxon>
    </lineage>
</organism>
<evidence type="ECO:0000256" key="2">
    <source>
        <dbReference type="SAM" id="Phobius"/>
    </source>
</evidence>
<keyword evidence="2" id="KW-1133">Transmembrane helix</keyword>
<evidence type="ECO:0000256" key="1">
    <source>
        <dbReference type="SAM" id="MobiDB-lite"/>
    </source>
</evidence>
<evidence type="ECO:0000313" key="3">
    <source>
        <dbReference type="EMBL" id="WVZ80434.1"/>
    </source>
</evidence>
<evidence type="ECO:0000313" key="4">
    <source>
        <dbReference type="Proteomes" id="UP001341281"/>
    </source>
</evidence>
<accession>A0AAQ3TW37</accession>
<protein>
    <submittedName>
        <fullName evidence="3">Uncharacterized protein</fullName>
    </submittedName>
</protein>
<feature type="region of interest" description="Disordered" evidence="1">
    <location>
        <begin position="121"/>
        <end position="146"/>
    </location>
</feature>
<dbReference type="EMBL" id="CP144750">
    <property type="protein sequence ID" value="WVZ80434.1"/>
    <property type="molecule type" value="Genomic_DNA"/>
</dbReference>
<keyword evidence="2" id="KW-0472">Membrane</keyword>
<dbReference type="Proteomes" id="UP001341281">
    <property type="component" value="Chromosome 06"/>
</dbReference>
<keyword evidence="2" id="KW-0812">Transmembrane</keyword>
<gene>
    <name evidence="3" type="ORF">U9M48_027907</name>
</gene>
<dbReference type="AlphaFoldDB" id="A0AAQ3TW37"/>
<name>A0AAQ3TW37_PASNO</name>